<reference evidence="1 2" key="1">
    <citation type="journal article" date="2015" name="Genome Announc.">
        <title>Genome sequence and annotation of Trichoderma parareesei, the ancestor of the cellulase producer Trichoderma reesei.</title>
        <authorList>
            <person name="Yang D."/>
            <person name="Pomraning K."/>
            <person name="Kopchinskiy A."/>
            <person name="Karimi Aghcheh R."/>
            <person name="Atanasova L."/>
            <person name="Chenthamara K."/>
            <person name="Baker S.E."/>
            <person name="Zhang R."/>
            <person name="Shen Q."/>
            <person name="Freitag M."/>
            <person name="Kubicek C.P."/>
            <person name="Druzhinina I.S."/>
        </authorList>
    </citation>
    <scope>NUCLEOTIDE SEQUENCE [LARGE SCALE GENOMIC DNA]</scope>
    <source>
        <strain evidence="1 2">CBS 125925</strain>
    </source>
</reference>
<proteinExistence type="predicted"/>
<evidence type="ECO:0000313" key="2">
    <source>
        <dbReference type="Proteomes" id="UP000219286"/>
    </source>
</evidence>
<name>A0A2H2ZVK4_TRIPA</name>
<evidence type="ECO:0000313" key="1">
    <source>
        <dbReference type="EMBL" id="OTA07150.1"/>
    </source>
</evidence>
<sequence>MASEAWTARGEEEVVRLLRDEEREDLCDAVDGEVRRVLCLVMGDIEEEEDDDFVEMEADDVIWRLWDLAGKAVRYQRRDYIARWEGVSTVDAVDHMEAVVNNMGAVNNMGVMNNMEVASYMGVMNNMEVVTYMGVMNNMGVVNTMGAVNNMEVVNYMGVVNTGVMSNMEVVNTVGVVNTLEVVNNMEVMNHMMNNMELSYGTEAVGGSHDAMPAEWGGSESFTELLGDMAWDGTSSSVQMMGET</sequence>
<gene>
    <name evidence="1" type="ORF">A9Z42_0080290</name>
</gene>
<dbReference type="Proteomes" id="UP000219286">
    <property type="component" value="Unassembled WGS sequence"/>
</dbReference>
<dbReference type="EMBL" id="LFMI01000755">
    <property type="protein sequence ID" value="OTA07150.1"/>
    <property type="molecule type" value="Genomic_DNA"/>
</dbReference>
<dbReference type="AlphaFoldDB" id="A0A2H2ZVK4"/>
<comment type="caution">
    <text evidence="1">The sequence shown here is derived from an EMBL/GenBank/DDBJ whole genome shotgun (WGS) entry which is preliminary data.</text>
</comment>
<accession>A0A2H2ZVK4</accession>
<protein>
    <submittedName>
        <fullName evidence="1">Uncharacterized protein</fullName>
    </submittedName>
</protein>
<keyword evidence="2" id="KW-1185">Reference proteome</keyword>
<organism evidence="1 2">
    <name type="scientific">Trichoderma parareesei</name>
    <name type="common">Filamentous fungus</name>
    <dbReference type="NCBI Taxonomy" id="858221"/>
    <lineage>
        <taxon>Eukaryota</taxon>
        <taxon>Fungi</taxon>
        <taxon>Dikarya</taxon>
        <taxon>Ascomycota</taxon>
        <taxon>Pezizomycotina</taxon>
        <taxon>Sordariomycetes</taxon>
        <taxon>Hypocreomycetidae</taxon>
        <taxon>Hypocreales</taxon>
        <taxon>Hypocreaceae</taxon>
        <taxon>Trichoderma</taxon>
    </lineage>
</organism>